<proteinExistence type="predicted"/>
<sequence>KSAIVGVHDGMLSLLVRFEKNRNVRYELWTARLYRSSGGLPSESPGRVSRALHKLESKAASLDKYKRLNHHSEDCVETTDILFAKEIEGDEQKAEAALVPEPLLMSFEEAEVQRSALSREERNRYA</sequence>
<dbReference type="EMBL" id="BTSY01000003">
    <property type="protein sequence ID" value="GMT20408.1"/>
    <property type="molecule type" value="Genomic_DNA"/>
</dbReference>
<feature type="non-terminal residue" evidence="1">
    <location>
        <position position="126"/>
    </location>
</feature>
<reference evidence="1" key="1">
    <citation type="submission" date="2023-10" db="EMBL/GenBank/DDBJ databases">
        <title>Genome assembly of Pristionchus species.</title>
        <authorList>
            <person name="Yoshida K."/>
            <person name="Sommer R.J."/>
        </authorList>
    </citation>
    <scope>NUCLEOTIDE SEQUENCE</scope>
    <source>
        <strain evidence="1">RS5133</strain>
    </source>
</reference>
<organism evidence="1 2">
    <name type="scientific">Pristionchus fissidentatus</name>
    <dbReference type="NCBI Taxonomy" id="1538716"/>
    <lineage>
        <taxon>Eukaryota</taxon>
        <taxon>Metazoa</taxon>
        <taxon>Ecdysozoa</taxon>
        <taxon>Nematoda</taxon>
        <taxon>Chromadorea</taxon>
        <taxon>Rhabditida</taxon>
        <taxon>Rhabditina</taxon>
        <taxon>Diplogasteromorpha</taxon>
        <taxon>Diplogasteroidea</taxon>
        <taxon>Neodiplogasteridae</taxon>
        <taxon>Pristionchus</taxon>
    </lineage>
</organism>
<evidence type="ECO:0000313" key="2">
    <source>
        <dbReference type="Proteomes" id="UP001432322"/>
    </source>
</evidence>
<accession>A0AAV5VQ14</accession>
<feature type="non-terminal residue" evidence="1">
    <location>
        <position position="1"/>
    </location>
</feature>
<dbReference type="Proteomes" id="UP001432322">
    <property type="component" value="Unassembled WGS sequence"/>
</dbReference>
<dbReference type="AlphaFoldDB" id="A0AAV5VQ14"/>
<gene>
    <name evidence="1" type="ORF">PFISCL1PPCAC_11705</name>
</gene>
<comment type="caution">
    <text evidence="1">The sequence shown here is derived from an EMBL/GenBank/DDBJ whole genome shotgun (WGS) entry which is preliminary data.</text>
</comment>
<keyword evidence="2" id="KW-1185">Reference proteome</keyword>
<evidence type="ECO:0000313" key="1">
    <source>
        <dbReference type="EMBL" id="GMT20408.1"/>
    </source>
</evidence>
<protein>
    <submittedName>
        <fullName evidence="1">Uncharacterized protein</fullName>
    </submittedName>
</protein>
<name>A0AAV5VQ14_9BILA</name>